<reference evidence="4 5" key="1">
    <citation type="submission" date="2012-08" db="EMBL/GenBank/DDBJ databases">
        <title>Whole genome shotgun sequence of Kineosphaera limosa NBRC 100340.</title>
        <authorList>
            <person name="Yoshida I."/>
            <person name="Isaki S."/>
            <person name="Hosoyama A."/>
            <person name="Tsuchikane K."/>
            <person name="Katsumata H."/>
            <person name="Ando Y."/>
            <person name="Ohji S."/>
            <person name="Hamada M."/>
            <person name="Tamura T."/>
            <person name="Yamazoe A."/>
            <person name="Yamazaki S."/>
            <person name="Fujita N."/>
        </authorList>
    </citation>
    <scope>NUCLEOTIDE SEQUENCE [LARGE SCALE GENOMIC DNA]</scope>
    <source>
        <strain evidence="4 5">NBRC 100340</strain>
    </source>
</reference>
<proteinExistence type="inferred from homology"/>
<dbReference type="SUPFAM" id="SSF143120">
    <property type="entry name" value="YefM-like"/>
    <property type="match status" value="1"/>
</dbReference>
<dbReference type="OrthoDB" id="557859at2"/>
<comment type="function">
    <text evidence="2">Antitoxin component of a type II toxin-antitoxin (TA) system.</text>
</comment>
<dbReference type="Pfam" id="PF02604">
    <property type="entry name" value="PhdYeFM_antitox"/>
    <property type="match status" value="1"/>
</dbReference>
<evidence type="ECO:0000313" key="4">
    <source>
        <dbReference type="EMBL" id="GAB96231.1"/>
    </source>
</evidence>
<accession>K6WQW1</accession>
<evidence type="ECO:0000256" key="2">
    <source>
        <dbReference type="RuleBase" id="RU362080"/>
    </source>
</evidence>
<keyword evidence="5" id="KW-1185">Reference proteome</keyword>
<dbReference type="EMBL" id="BAHD01000033">
    <property type="protein sequence ID" value="GAB96231.1"/>
    <property type="molecule type" value="Genomic_DNA"/>
</dbReference>
<evidence type="ECO:0000256" key="3">
    <source>
        <dbReference type="SAM" id="MobiDB-lite"/>
    </source>
</evidence>
<sequence length="85" mass="9210">MTEVGVRELRDGLSRHLAAVREGHTITVTDHGRPVARIVPVGAPTALEQLVAQGLVTPASRTRRRLPEPIKTAGTVSDLIAEQRR</sequence>
<organism evidence="4 5">
    <name type="scientific">Kineosphaera limosa NBRC 100340</name>
    <dbReference type="NCBI Taxonomy" id="1184609"/>
    <lineage>
        <taxon>Bacteria</taxon>
        <taxon>Bacillati</taxon>
        <taxon>Actinomycetota</taxon>
        <taxon>Actinomycetes</taxon>
        <taxon>Micrococcales</taxon>
        <taxon>Dermatophilaceae</taxon>
        <taxon>Kineosphaera</taxon>
    </lineage>
</organism>
<dbReference type="NCBIfam" id="TIGR01552">
    <property type="entry name" value="phd_fam"/>
    <property type="match status" value="1"/>
</dbReference>
<dbReference type="InterPro" id="IPR006442">
    <property type="entry name" value="Antitoxin_Phd/YefM"/>
</dbReference>
<dbReference type="Proteomes" id="UP000008366">
    <property type="component" value="Unassembled WGS sequence"/>
</dbReference>
<dbReference type="STRING" id="1184609.KILIM_033_00510"/>
<comment type="caution">
    <text evidence="4">The sequence shown here is derived from an EMBL/GenBank/DDBJ whole genome shotgun (WGS) entry which is preliminary data.</text>
</comment>
<feature type="region of interest" description="Disordered" evidence="3">
    <location>
        <begin position="66"/>
        <end position="85"/>
    </location>
</feature>
<dbReference type="InterPro" id="IPR051416">
    <property type="entry name" value="phD-YefM_TA_antitoxins"/>
</dbReference>
<comment type="similarity">
    <text evidence="1 2">Belongs to the phD/YefM antitoxin family.</text>
</comment>
<name>K6WQW1_9MICO</name>
<dbReference type="eggNOG" id="COG4118">
    <property type="taxonomic scope" value="Bacteria"/>
</dbReference>
<evidence type="ECO:0000256" key="1">
    <source>
        <dbReference type="ARBA" id="ARBA00009981"/>
    </source>
</evidence>
<dbReference type="InterPro" id="IPR036165">
    <property type="entry name" value="YefM-like_sf"/>
</dbReference>
<evidence type="ECO:0000313" key="5">
    <source>
        <dbReference type="Proteomes" id="UP000008366"/>
    </source>
</evidence>
<dbReference type="Gene3D" id="3.40.1620.10">
    <property type="entry name" value="YefM-like domain"/>
    <property type="match status" value="1"/>
</dbReference>
<dbReference type="AlphaFoldDB" id="K6WQW1"/>
<dbReference type="PANTHER" id="PTHR35377">
    <property type="entry name" value="ANTITOXIN VAPB49-RELATED-RELATED"/>
    <property type="match status" value="1"/>
</dbReference>
<gene>
    <name evidence="4" type="ORF">KILIM_033_00510</name>
</gene>
<protein>
    <recommendedName>
        <fullName evidence="2">Antitoxin</fullName>
    </recommendedName>
</protein>